<dbReference type="CDD" id="cd01392">
    <property type="entry name" value="HTH_LacI"/>
    <property type="match status" value="1"/>
</dbReference>
<keyword evidence="3" id="KW-0804">Transcription</keyword>
<dbReference type="SMART" id="SM00354">
    <property type="entry name" value="HTH_LACI"/>
    <property type="match status" value="1"/>
</dbReference>
<keyword evidence="6" id="KW-1185">Reference proteome</keyword>
<dbReference type="Gene3D" id="1.10.260.40">
    <property type="entry name" value="lambda repressor-like DNA-binding domains"/>
    <property type="match status" value="1"/>
</dbReference>
<keyword evidence="1" id="KW-0805">Transcription regulation</keyword>
<dbReference type="Proteomes" id="UP000553776">
    <property type="component" value="Unassembled WGS sequence"/>
</dbReference>
<evidence type="ECO:0000313" key="6">
    <source>
        <dbReference type="Proteomes" id="UP000553776"/>
    </source>
</evidence>
<feature type="domain" description="HTH lacI-type" evidence="4">
    <location>
        <begin position="4"/>
        <end position="60"/>
    </location>
</feature>
<proteinExistence type="predicted"/>
<dbReference type="PANTHER" id="PTHR30146:SF109">
    <property type="entry name" value="HTH-TYPE TRANSCRIPTIONAL REGULATOR GALS"/>
    <property type="match status" value="1"/>
</dbReference>
<evidence type="ECO:0000256" key="1">
    <source>
        <dbReference type="ARBA" id="ARBA00023015"/>
    </source>
</evidence>
<accession>A0A841U2R5</accession>
<dbReference type="SUPFAM" id="SSF47413">
    <property type="entry name" value="lambda repressor-like DNA-binding domains"/>
    <property type="match status" value="1"/>
</dbReference>
<evidence type="ECO:0000313" key="5">
    <source>
        <dbReference type="EMBL" id="MBB6694069.1"/>
    </source>
</evidence>
<dbReference type="PROSITE" id="PS00356">
    <property type="entry name" value="HTH_LACI_1"/>
    <property type="match status" value="1"/>
</dbReference>
<gene>
    <name evidence="5" type="ORF">H7B90_21950</name>
</gene>
<dbReference type="Gene3D" id="3.40.50.2300">
    <property type="match status" value="1"/>
</dbReference>
<dbReference type="PROSITE" id="PS50932">
    <property type="entry name" value="HTH_LACI_2"/>
    <property type="match status" value="1"/>
</dbReference>
<dbReference type="AlphaFoldDB" id="A0A841U2R5"/>
<evidence type="ECO:0000256" key="3">
    <source>
        <dbReference type="ARBA" id="ARBA00023163"/>
    </source>
</evidence>
<evidence type="ECO:0000256" key="2">
    <source>
        <dbReference type="ARBA" id="ARBA00023125"/>
    </source>
</evidence>
<dbReference type="InterPro" id="IPR000843">
    <property type="entry name" value="HTH_LacI"/>
</dbReference>
<dbReference type="GO" id="GO:0000976">
    <property type="term" value="F:transcription cis-regulatory region binding"/>
    <property type="evidence" value="ECO:0007669"/>
    <property type="project" value="TreeGrafter"/>
</dbReference>
<name>A0A841U2R5_9BACL</name>
<comment type="caution">
    <text evidence="5">The sequence shown here is derived from an EMBL/GenBank/DDBJ whole genome shotgun (WGS) entry which is preliminary data.</text>
</comment>
<dbReference type="InterPro" id="IPR010982">
    <property type="entry name" value="Lambda_DNA-bd_dom_sf"/>
</dbReference>
<sequence length="310" mass="33911">MKKTTLRDVANEAGVSIATASYVLNRVENQTIPPETRQRVLDAAAKLNYVQNLAARSLSKGRSNLLGVLLVGDEGDLVSKYIGYAKFIDELEKLAVADGYHLMVARIDPNEPNFAIIAERKLDGVFLVDAREASFHSVSVHIPYGSPLILIDGIVDDPLFRELTPDFGALFGQVREKLGEGAPFAVVHECYHNDGMRRALRAASGLEDDRLWAAAKGNEDGLAEFLERQADRTIVVFNEFLALRLLGLVENSRMLVVCTSDCAEYLPSGVGRIAPKESKAKAAFELMSALAASHSANRPQGRRSSKLRES</sequence>
<dbReference type="RefSeq" id="WP_185138045.1">
    <property type="nucleotide sequence ID" value="NZ_JACJVR010000085.1"/>
</dbReference>
<organism evidence="5 6">
    <name type="scientific">Cohnella xylanilytica</name>
    <dbReference type="NCBI Taxonomy" id="557555"/>
    <lineage>
        <taxon>Bacteria</taxon>
        <taxon>Bacillati</taxon>
        <taxon>Bacillota</taxon>
        <taxon>Bacilli</taxon>
        <taxon>Bacillales</taxon>
        <taxon>Paenibacillaceae</taxon>
        <taxon>Cohnella</taxon>
    </lineage>
</organism>
<evidence type="ECO:0000259" key="4">
    <source>
        <dbReference type="PROSITE" id="PS50932"/>
    </source>
</evidence>
<protein>
    <submittedName>
        <fullName evidence="5">LacI family DNA-binding transcriptional regulator</fullName>
    </submittedName>
</protein>
<dbReference type="EMBL" id="JACJVR010000085">
    <property type="protein sequence ID" value="MBB6694069.1"/>
    <property type="molecule type" value="Genomic_DNA"/>
</dbReference>
<keyword evidence="2 5" id="KW-0238">DNA-binding</keyword>
<dbReference type="GO" id="GO:0003700">
    <property type="term" value="F:DNA-binding transcription factor activity"/>
    <property type="evidence" value="ECO:0007669"/>
    <property type="project" value="TreeGrafter"/>
</dbReference>
<dbReference type="PANTHER" id="PTHR30146">
    <property type="entry name" value="LACI-RELATED TRANSCRIPTIONAL REPRESSOR"/>
    <property type="match status" value="1"/>
</dbReference>
<reference evidence="5 6" key="1">
    <citation type="submission" date="2020-08" db="EMBL/GenBank/DDBJ databases">
        <title>Cohnella phylogeny.</title>
        <authorList>
            <person name="Dunlap C."/>
        </authorList>
    </citation>
    <scope>NUCLEOTIDE SEQUENCE [LARGE SCALE GENOMIC DNA]</scope>
    <source>
        <strain evidence="5 6">DSM 25239</strain>
    </source>
</reference>
<dbReference type="Pfam" id="PF00356">
    <property type="entry name" value="LacI"/>
    <property type="match status" value="1"/>
</dbReference>